<dbReference type="Gene3D" id="3.30.70.360">
    <property type="match status" value="1"/>
</dbReference>
<dbReference type="Pfam" id="PF01546">
    <property type="entry name" value="Peptidase_M20"/>
    <property type="match status" value="1"/>
</dbReference>
<dbReference type="SUPFAM" id="SSF53187">
    <property type="entry name" value="Zn-dependent exopeptidases"/>
    <property type="match status" value="1"/>
</dbReference>
<dbReference type="EMBL" id="KZ678147">
    <property type="protein sequence ID" value="PSN60705.1"/>
    <property type="molecule type" value="Genomic_DNA"/>
</dbReference>
<organism evidence="6 7">
    <name type="scientific">Corynespora cassiicola Philippines</name>
    <dbReference type="NCBI Taxonomy" id="1448308"/>
    <lineage>
        <taxon>Eukaryota</taxon>
        <taxon>Fungi</taxon>
        <taxon>Dikarya</taxon>
        <taxon>Ascomycota</taxon>
        <taxon>Pezizomycotina</taxon>
        <taxon>Dothideomycetes</taxon>
        <taxon>Pleosporomycetidae</taxon>
        <taxon>Pleosporales</taxon>
        <taxon>Corynesporascaceae</taxon>
        <taxon>Corynespora</taxon>
    </lineage>
</organism>
<evidence type="ECO:0000259" key="5">
    <source>
        <dbReference type="Pfam" id="PF07687"/>
    </source>
</evidence>
<accession>A0A2T2N5H8</accession>
<feature type="binding site" evidence="4">
    <location>
        <position position="114"/>
    </location>
    <ligand>
        <name>Mn(2+)</name>
        <dbReference type="ChEBI" id="CHEBI:29035"/>
        <label>2</label>
    </ligand>
</feature>
<dbReference type="InterPro" id="IPR002933">
    <property type="entry name" value="Peptidase_M20"/>
</dbReference>
<dbReference type="STRING" id="1448308.A0A2T2N5H8"/>
<dbReference type="PANTHER" id="PTHR11014">
    <property type="entry name" value="PEPTIDASE M20 FAMILY MEMBER"/>
    <property type="match status" value="1"/>
</dbReference>
<evidence type="ECO:0000256" key="2">
    <source>
        <dbReference type="ARBA" id="ARBA00006247"/>
    </source>
</evidence>
<dbReference type="InterPro" id="IPR011650">
    <property type="entry name" value="Peptidase_M20_dimer"/>
</dbReference>
<dbReference type="FunFam" id="3.30.70.360:FF:000001">
    <property type="entry name" value="N-acetyldiaminopimelate deacetylase"/>
    <property type="match status" value="1"/>
</dbReference>
<dbReference type="OrthoDB" id="6119954at2759"/>
<dbReference type="InterPro" id="IPR036264">
    <property type="entry name" value="Bact_exopeptidase_dim_dom"/>
</dbReference>
<dbReference type="SUPFAM" id="SSF55031">
    <property type="entry name" value="Bacterial exopeptidase dimerisation domain"/>
    <property type="match status" value="1"/>
</dbReference>
<dbReference type="AlphaFoldDB" id="A0A2T2N5H8"/>
<feature type="binding site" evidence="4">
    <location>
        <position position="162"/>
    </location>
    <ligand>
        <name>Mn(2+)</name>
        <dbReference type="ChEBI" id="CHEBI:29035"/>
        <label>2</label>
    </ligand>
</feature>
<dbReference type="PANTHER" id="PTHR11014:SF63">
    <property type="entry name" value="METALLOPEPTIDASE, PUTATIVE (AFU_ORTHOLOGUE AFUA_6G09600)-RELATED"/>
    <property type="match status" value="1"/>
</dbReference>
<dbReference type="Gene3D" id="3.40.630.10">
    <property type="entry name" value="Zn peptidases"/>
    <property type="match status" value="1"/>
</dbReference>
<evidence type="ECO:0000256" key="1">
    <source>
        <dbReference type="ARBA" id="ARBA00006153"/>
    </source>
</evidence>
<dbReference type="GO" id="GO:0004180">
    <property type="term" value="F:carboxypeptidase activity"/>
    <property type="evidence" value="ECO:0007669"/>
    <property type="project" value="UniProtKB-KW"/>
</dbReference>
<keyword evidence="4" id="KW-0464">Manganese</keyword>
<keyword evidence="6" id="KW-0121">Carboxypeptidase</keyword>
<dbReference type="NCBIfam" id="TIGR01891">
    <property type="entry name" value="amidohydrolases"/>
    <property type="match status" value="1"/>
</dbReference>
<keyword evidence="7" id="KW-1185">Reference proteome</keyword>
<gene>
    <name evidence="6" type="ORF">BS50DRAFT_613858</name>
</gene>
<dbReference type="Pfam" id="PF07687">
    <property type="entry name" value="M20_dimer"/>
    <property type="match status" value="1"/>
</dbReference>
<sequence length="406" mass="43875">MATLSETIQSHRPNLGPYEELYKHFHSHPELSFQEKETAAAIVAHLQKLDAYEVHAGIGGHGVAAVLRNGDGRTILLRADIDALPVEERSDLPYKSKARMKDLDGVEKPVMHACGHDMHITALLAAAEGLVKAKDKAGGAQAMVDDGLYSKVPEPELAIGAHVMPYRAGVIGTKHGLMASSADSFQLTIQGRQAHASTPHMSVDPIVQAASTILRLQSIVSRETAPSDFAVVTVSAIHAGEAENIIPEKADLKLNVRCAKPETREQVLSSMRRIIDAEATASGAPSLPTLKESTQFPFLFNDANLTNALEKTFSEHFEVGPHGYSDDIERLAGSEDFGILATAIGKPSCFFLYGGLDPEMWDQHEKEGRLKEIPGNHSPFFTPVLQPTLTVAVDGYFCAALTFLAK</sequence>
<keyword evidence="3" id="KW-0378">Hydrolase</keyword>
<comment type="similarity">
    <text evidence="1">Belongs to the peptidase M20 family.</text>
</comment>
<protein>
    <submittedName>
        <fullName evidence="6">Metal-dependent amidase/aminoacylase/carboxypeptidase</fullName>
    </submittedName>
</protein>
<keyword evidence="4" id="KW-0479">Metal-binding</keyword>
<feature type="binding site" evidence="4">
    <location>
        <position position="116"/>
    </location>
    <ligand>
        <name>Mn(2+)</name>
        <dbReference type="ChEBI" id="CHEBI:29035"/>
        <label>2</label>
    </ligand>
</feature>
<name>A0A2T2N5H8_CORCC</name>
<dbReference type="InterPro" id="IPR017439">
    <property type="entry name" value="Amidohydrolase"/>
</dbReference>
<evidence type="ECO:0000313" key="6">
    <source>
        <dbReference type="EMBL" id="PSN60705.1"/>
    </source>
</evidence>
<feature type="domain" description="Peptidase M20 dimerisation" evidence="5">
    <location>
        <begin position="183"/>
        <end position="279"/>
    </location>
</feature>
<proteinExistence type="inferred from homology"/>
<evidence type="ECO:0000313" key="7">
    <source>
        <dbReference type="Proteomes" id="UP000240883"/>
    </source>
</evidence>
<comment type="similarity">
    <text evidence="2">Belongs to the peptidase M20A family.</text>
</comment>
<dbReference type="Proteomes" id="UP000240883">
    <property type="component" value="Unassembled WGS sequence"/>
</dbReference>
<evidence type="ECO:0000256" key="4">
    <source>
        <dbReference type="PIRSR" id="PIRSR005962-1"/>
    </source>
</evidence>
<reference evidence="6 7" key="1">
    <citation type="journal article" date="2018" name="Front. Microbiol.">
        <title>Genome-Wide Analysis of Corynespora cassiicola Leaf Fall Disease Putative Effectors.</title>
        <authorList>
            <person name="Lopez D."/>
            <person name="Ribeiro S."/>
            <person name="Label P."/>
            <person name="Fumanal B."/>
            <person name="Venisse J.S."/>
            <person name="Kohler A."/>
            <person name="de Oliveira R.R."/>
            <person name="Labutti K."/>
            <person name="Lipzen A."/>
            <person name="Lail K."/>
            <person name="Bauer D."/>
            <person name="Ohm R.A."/>
            <person name="Barry K.W."/>
            <person name="Spatafora J."/>
            <person name="Grigoriev I.V."/>
            <person name="Martin F.M."/>
            <person name="Pujade-Renaud V."/>
        </authorList>
    </citation>
    <scope>NUCLEOTIDE SEQUENCE [LARGE SCALE GENOMIC DNA]</scope>
    <source>
        <strain evidence="6 7">Philippines</strain>
    </source>
</reference>
<keyword evidence="6" id="KW-0645">Protease</keyword>
<dbReference type="PIRSF" id="PIRSF005962">
    <property type="entry name" value="Pept_M20D_amidohydro"/>
    <property type="match status" value="1"/>
</dbReference>
<comment type="cofactor">
    <cofactor evidence="4">
        <name>Mn(2+)</name>
        <dbReference type="ChEBI" id="CHEBI:29035"/>
    </cofactor>
    <text evidence="4">The Mn(2+) ion enhances activity.</text>
</comment>
<evidence type="ECO:0000256" key="3">
    <source>
        <dbReference type="ARBA" id="ARBA00022801"/>
    </source>
</evidence>
<dbReference type="GO" id="GO:0046872">
    <property type="term" value="F:metal ion binding"/>
    <property type="evidence" value="ECO:0007669"/>
    <property type="project" value="UniProtKB-KW"/>
</dbReference>